<dbReference type="SUPFAM" id="SSF75169">
    <property type="entry name" value="DsrEFH-like"/>
    <property type="match status" value="1"/>
</dbReference>
<evidence type="ECO:0000313" key="2">
    <source>
        <dbReference type="Proteomes" id="UP000177698"/>
    </source>
</evidence>
<accession>A0A1F7IAX5</accession>
<organism evidence="1 2">
    <name type="scientific">Candidatus Roizmanbacteria bacterium RIFCSPLOWO2_01_FULL_37_12</name>
    <dbReference type="NCBI Taxonomy" id="1802056"/>
    <lineage>
        <taxon>Bacteria</taxon>
        <taxon>Candidatus Roizmaniibacteriota</taxon>
    </lineage>
</organism>
<dbReference type="Proteomes" id="UP000177698">
    <property type="component" value="Unassembled WGS sequence"/>
</dbReference>
<reference evidence="1 2" key="1">
    <citation type="journal article" date="2016" name="Nat. Commun.">
        <title>Thousands of microbial genomes shed light on interconnected biogeochemical processes in an aquifer system.</title>
        <authorList>
            <person name="Anantharaman K."/>
            <person name="Brown C.T."/>
            <person name="Hug L.A."/>
            <person name="Sharon I."/>
            <person name="Castelle C.J."/>
            <person name="Probst A.J."/>
            <person name="Thomas B.C."/>
            <person name="Singh A."/>
            <person name="Wilkins M.J."/>
            <person name="Karaoz U."/>
            <person name="Brodie E.L."/>
            <person name="Williams K.H."/>
            <person name="Hubbard S.S."/>
            <person name="Banfield J.F."/>
        </authorList>
    </citation>
    <scope>NUCLEOTIDE SEQUENCE [LARGE SCALE GENOMIC DNA]</scope>
</reference>
<proteinExistence type="predicted"/>
<comment type="caution">
    <text evidence="1">The sequence shown here is derived from an EMBL/GenBank/DDBJ whole genome shotgun (WGS) entry which is preliminary data.</text>
</comment>
<dbReference type="Gene3D" id="3.40.1260.10">
    <property type="entry name" value="DsrEFH-like"/>
    <property type="match status" value="1"/>
</dbReference>
<protein>
    <submittedName>
        <fullName evidence="1">Sulfur reduction protein DsrE</fullName>
    </submittedName>
</protein>
<evidence type="ECO:0000313" key="1">
    <source>
        <dbReference type="EMBL" id="OGK40480.1"/>
    </source>
</evidence>
<dbReference type="InterPro" id="IPR027396">
    <property type="entry name" value="DsrEFH-like"/>
</dbReference>
<dbReference type="STRING" id="1802056.A2954_06360"/>
<sequence length="107" mass="12113">MKLTVILSTKNAETNWNALRLANLALKKGDEVSIFLLGDGVEYDKYGTEKFNIREQIDSFLQADRAKIIACGTCMKLRQQQSTKICPMGQLEDFYSLIVESDKVVTF</sequence>
<gene>
    <name evidence="1" type="ORF">A2954_06360</name>
</gene>
<dbReference type="InterPro" id="IPR003787">
    <property type="entry name" value="Sulphur_relay_DsrE/F-like"/>
</dbReference>
<dbReference type="Pfam" id="PF02635">
    <property type="entry name" value="DsrE"/>
    <property type="match status" value="1"/>
</dbReference>
<name>A0A1F7IAX5_9BACT</name>
<dbReference type="EMBL" id="MGAG01000025">
    <property type="protein sequence ID" value="OGK40480.1"/>
    <property type="molecule type" value="Genomic_DNA"/>
</dbReference>
<dbReference type="AlphaFoldDB" id="A0A1F7IAX5"/>